<feature type="coiled-coil region" evidence="4">
    <location>
        <begin position="381"/>
        <end position="444"/>
    </location>
</feature>
<evidence type="ECO:0000259" key="7">
    <source>
        <dbReference type="PROSITE" id="PS51720"/>
    </source>
</evidence>
<evidence type="ECO:0000256" key="4">
    <source>
        <dbReference type="SAM" id="Coils"/>
    </source>
</evidence>
<proteinExistence type="inferred from homology"/>
<sequence>MASVKELLLESLEELDQEELKMFQWHLKNSYEFMSKCEMENADQFKTVDKLVACFGPEQAVKITVNILRKIKQNHLAEQLKSKHEQGYGGKQMEMMENMRLNLVLLGSSGVGKSSTGNTILGRKAFTSEKSSTSLKQTVAVEDGDVCGLPVRVYDTPGFSNAEHGIHEEVLQKCESTLSSCLLVLRADRFNQEDERTVEKIEELLEEKHKENTWIIFTREDELKERKKTMNTLIDENEALKKLVQKYENRFHVLNNKDRKRGGGQVKSLLSALIQRNMNTCYRRKQMEMMENMRLNLVLLGSSGVGKSSTGNTILGRKAFTSEKSSTSLKQTVAVEDGDVCGLPVRVYDTPGFSNAEHGIHEEVLQKCESTLSSCLLVLRADRFNQEDERTVEKIEELLEEKHKENTWIIFTREDELKERKKTMNTLIDENEALKKLVQKFTDQEVEIPQIIELLFGEEVLKYSIVLFTHVDQLKEKSVGKLINNNENLRDLVEQCGGRYHLFNNIDENNIEQVNDLLEMIDGMIKQNGGGYYSNGMFEDALRFRQELEIARARKETEEKIRTKIQGENNVRQRQEEKKRQEEMEREKKKRDEIIRRIKAQRSEMERLRMEIQKDKEESNQEEKKRQEEIEKMRKETEEKSGTIEAQSSEIERLRVEMQKDREKKNQEEELRQKELERMRKEIEEKSQTIEAQRSEIERHRVEMQSENYERQQQEDHQNTADSEERSGFKKFFSKYWKYFLKGIAVDAIIGGFPCAGGVIGRVIALIVDKK</sequence>
<evidence type="ECO:0000259" key="6">
    <source>
        <dbReference type="PROSITE" id="PS50824"/>
    </source>
</evidence>
<dbReference type="AlphaFoldDB" id="A0A498P238"/>
<feature type="coiled-coil region" evidence="4">
    <location>
        <begin position="187"/>
        <end position="257"/>
    </location>
</feature>
<evidence type="ECO:0000313" key="9">
    <source>
        <dbReference type="Proteomes" id="UP000290572"/>
    </source>
</evidence>
<dbReference type="Proteomes" id="UP000290572">
    <property type="component" value="Unassembled WGS sequence"/>
</dbReference>
<keyword evidence="2" id="KW-0547">Nucleotide-binding</keyword>
<dbReference type="SMART" id="SM01289">
    <property type="entry name" value="PYRIN"/>
    <property type="match status" value="1"/>
</dbReference>
<evidence type="ECO:0000256" key="2">
    <source>
        <dbReference type="ARBA" id="ARBA00022741"/>
    </source>
</evidence>
<feature type="domain" description="AIG1-type G" evidence="7">
    <location>
        <begin position="98"/>
        <end position="291"/>
    </location>
</feature>
<dbReference type="PROSITE" id="PS51720">
    <property type="entry name" value="G_AIG1"/>
    <property type="match status" value="2"/>
</dbReference>
<dbReference type="InterPro" id="IPR045058">
    <property type="entry name" value="GIMA/IAN/Toc"/>
</dbReference>
<feature type="region of interest" description="Disordered" evidence="5">
    <location>
        <begin position="610"/>
        <end position="652"/>
    </location>
</feature>
<dbReference type="InterPro" id="IPR011029">
    <property type="entry name" value="DEATH-like_dom_sf"/>
</dbReference>
<dbReference type="PROSITE" id="PS50824">
    <property type="entry name" value="DAPIN"/>
    <property type="match status" value="1"/>
</dbReference>
<feature type="region of interest" description="Disordered" evidence="5">
    <location>
        <begin position="556"/>
        <end position="598"/>
    </location>
</feature>
<dbReference type="Gene3D" id="1.10.533.10">
    <property type="entry name" value="Death Domain, Fas"/>
    <property type="match status" value="1"/>
</dbReference>
<feature type="compositionally biased region" description="Basic and acidic residues" evidence="5">
    <location>
        <begin position="610"/>
        <end position="642"/>
    </location>
</feature>
<name>A0A498P238_LABRO</name>
<evidence type="ECO:0000256" key="5">
    <source>
        <dbReference type="SAM" id="MobiDB-lite"/>
    </source>
</evidence>
<keyword evidence="3" id="KW-0342">GTP-binding</keyword>
<keyword evidence="4" id="KW-0175">Coiled coil</keyword>
<dbReference type="Pfam" id="PF04548">
    <property type="entry name" value="AIG1"/>
    <property type="match status" value="2"/>
</dbReference>
<dbReference type="SUPFAM" id="SSF47986">
    <property type="entry name" value="DEATH domain"/>
    <property type="match status" value="1"/>
</dbReference>
<evidence type="ECO:0000313" key="8">
    <source>
        <dbReference type="EMBL" id="RXN38672.1"/>
    </source>
</evidence>
<dbReference type="STRING" id="84645.A0A498P238"/>
<dbReference type="Pfam" id="PF02758">
    <property type="entry name" value="PYRIN"/>
    <property type="match status" value="1"/>
</dbReference>
<dbReference type="InterPro" id="IPR006703">
    <property type="entry name" value="G_AIG1"/>
</dbReference>
<dbReference type="SUPFAM" id="SSF52540">
    <property type="entry name" value="P-loop containing nucleoside triphosphate hydrolases"/>
    <property type="match status" value="2"/>
</dbReference>
<feature type="domain" description="Pyrin" evidence="6">
    <location>
        <begin position="1"/>
        <end position="86"/>
    </location>
</feature>
<comment type="caution">
    <text evidence="8">The sequence shown here is derived from an EMBL/GenBank/DDBJ whole genome shotgun (WGS) entry which is preliminary data.</text>
</comment>
<dbReference type="PANTHER" id="PTHR10903:SF170">
    <property type="entry name" value="GTPASE IMAP FAMILY MEMBER 7"/>
    <property type="match status" value="1"/>
</dbReference>
<gene>
    <name evidence="8" type="ORF">ROHU_000908</name>
</gene>
<dbReference type="Gene3D" id="3.40.50.300">
    <property type="entry name" value="P-loop containing nucleotide triphosphate hydrolases"/>
    <property type="match status" value="3"/>
</dbReference>
<reference evidence="8 9" key="1">
    <citation type="submission" date="2018-03" db="EMBL/GenBank/DDBJ databases">
        <title>Draft genome sequence of Rohu Carp (Labeo rohita).</title>
        <authorList>
            <person name="Das P."/>
            <person name="Kushwaha B."/>
            <person name="Joshi C.G."/>
            <person name="Kumar D."/>
            <person name="Nagpure N.S."/>
            <person name="Sahoo L."/>
            <person name="Das S.P."/>
            <person name="Bit A."/>
            <person name="Patnaik S."/>
            <person name="Meher P.K."/>
            <person name="Jayasankar P."/>
            <person name="Koringa P.G."/>
            <person name="Patel N.V."/>
            <person name="Hinsu A.T."/>
            <person name="Kumar R."/>
            <person name="Pandey M."/>
            <person name="Agarwal S."/>
            <person name="Srivastava S."/>
            <person name="Singh M."/>
            <person name="Iquebal M.A."/>
            <person name="Jaiswal S."/>
            <person name="Angadi U.B."/>
            <person name="Kumar N."/>
            <person name="Raza M."/>
            <person name="Shah T.M."/>
            <person name="Rai A."/>
            <person name="Jena J.K."/>
        </authorList>
    </citation>
    <scope>NUCLEOTIDE SEQUENCE [LARGE SCALE GENOMIC DNA]</scope>
    <source>
        <strain evidence="8">DASCIFA01</strain>
        <tissue evidence="8">Testis</tissue>
    </source>
</reference>
<protein>
    <submittedName>
        <fullName evidence="8">GTPase IMAP family member 8-like protein</fullName>
    </submittedName>
</protein>
<dbReference type="InterPro" id="IPR027417">
    <property type="entry name" value="P-loop_NTPase"/>
</dbReference>
<organism evidence="8 9">
    <name type="scientific">Labeo rohita</name>
    <name type="common">Indian major carp</name>
    <name type="synonym">Cyprinus rohita</name>
    <dbReference type="NCBI Taxonomy" id="84645"/>
    <lineage>
        <taxon>Eukaryota</taxon>
        <taxon>Metazoa</taxon>
        <taxon>Chordata</taxon>
        <taxon>Craniata</taxon>
        <taxon>Vertebrata</taxon>
        <taxon>Euteleostomi</taxon>
        <taxon>Actinopterygii</taxon>
        <taxon>Neopterygii</taxon>
        <taxon>Teleostei</taxon>
        <taxon>Ostariophysi</taxon>
        <taxon>Cypriniformes</taxon>
        <taxon>Cyprinidae</taxon>
        <taxon>Labeoninae</taxon>
        <taxon>Labeonini</taxon>
        <taxon>Labeo</taxon>
    </lineage>
</organism>
<feature type="domain" description="AIG1-type G" evidence="7">
    <location>
        <begin position="292"/>
        <end position="542"/>
    </location>
</feature>
<keyword evidence="9" id="KW-1185">Reference proteome</keyword>
<evidence type="ECO:0000256" key="1">
    <source>
        <dbReference type="ARBA" id="ARBA00008535"/>
    </source>
</evidence>
<feature type="compositionally biased region" description="Basic and acidic residues" evidence="5">
    <location>
        <begin position="571"/>
        <end position="598"/>
    </location>
</feature>
<dbReference type="GO" id="GO:0005525">
    <property type="term" value="F:GTP binding"/>
    <property type="evidence" value="ECO:0007669"/>
    <property type="project" value="UniProtKB-KW"/>
</dbReference>
<dbReference type="InterPro" id="IPR004020">
    <property type="entry name" value="DAPIN"/>
</dbReference>
<evidence type="ECO:0000256" key="3">
    <source>
        <dbReference type="ARBA" id="ARBA00023134"/>
    </source>
</evidence>
<feature type="region of interest" description="Disordered" evidence="5">
    <location>
        <begin position="705"/>
        <end position="725"/>
    </location>
</feature>
<comment type="similarity">
    <text evidence="1">Belongs to the TRAFAC class TrmE-Era-EngA-EngB-Septin-like GTPase superfamily. AIG1/Toc34/Toc159-like paraseptin GTPase family. IAN subfamily.</text>
</comment>
<dbReference type="PANTHER" id="PTHR10903">
    <property type="entry name" value="GTPASE, IMAP FAMILY MEMBER-RELATED"/>
    <property type="match status" value="1"/>
</dbReference>
<accession>A0A498P238</accession>
<dbReference type="EMBL" id="QBIY01004617">
    <property type="protein sequence ID" value="RXN38672.1"/>
    <property type="molecule type" value="Genomic_DNA"/>
</dbReference>